<evidence type="ECO:0000259" key="2">
    <source>
        <dbReference type="Pfam" id="PF00850"/>
    </source>
</evidence>
<gene>
    <name evidence="3" type="primary">hdaH</name>
    <name evidence="3" type="ORF">Loak_1307</name>
</gene>
<sequence>MLAFISHRDCLLHDMGASHPECPERLKVIADAVKHSQLEEKIHYYNAPLAKKEDLLRVHDKQYIDYLFNINPGEKIIPLDPDTWMNQHTLQAALRAAGSVILAVDLVMNKTCEAAFCNVRPPGHHAEKSQAMGFCFFNNIAVGAAYALARYDLKRIAIIDFDVHHGNGTENIFQNNEHILLCSSFQYPFYPHHELLTKQDHIIHTPLPAGTEGKQFRKQIEKQWLGKIDAFKPQMIFISAGFDGHRQDIMANFQLEDDDYVWITKKIKQLADKHCPGHLISVLEGGYALSVLGQSVLQHICHLVNPPV</sequence>
<dbReference type="PANTHER" id="PTHR10625">
    <property type="entry name" value="HISTONE DEACETYLASE HDAC1-RELATED"/>
    <property type="match status" value="1"/>
</dbReference>
<reference evidence="3 4" key="1">
    <citation type="submission" date="2015-11" db="EMBL/GenBank/DDBJ databases">
        <title>Genomic analysis of 38 Legionella species identifies large and diverse effector repertoires.</title>
        <authorList>
            <person name="Burstein D."/>
            <person name="Amaro F."/>
            <person name="Zusman T."/>
            <person name="Lifshitz Z."/>
            <person name="Cohen O."/>
            <person name="Gilbert J.A."/>
            <person name="Pupko T."/>
            <person name="Shuman H.A."/>
            <person name="Segal G."/>
        </authorList>
    </citation>
    <scope>NUCLEOTIDE SEQUENCE [LARGE SCALE GENOMIC DNA]</scope>
    <source>
        <strain evidence="3 4">Oak Ridge-10</strain>
    </source>
</reference>
<dbReference type="RefSeq" id="WP_035894000.1">
    <property type="nucleotide sequence ID" value="NZ_LCUA01000034.1"/>
</dbReference>
<evidence type="ECO:0000313" key="4">
    <source>
        <dbReference type="Proteomes" id="UP000054858"/>
    </source>
</evidence>
<accession>A0A0W0X1E1</accession>
<dbReference type="GO" id="GO:0016787">
    <property type="term" value="F:hydrolase activity"/>
    <property type="evidence" value="ECO:0007669"/>
    <property type="project" value="UniProtKB-KW"/>
</dbReference>
<dbReference type="GO" id="GO:0040029">
    <property type="term" value="P:epigenetic regulation of gene expression"/>
    <property type="evidence" value="ECO:0007669"/>
    <property type="project" value="TreeGrafter"/>
</dbReference>
<dbReference type="PATRIC" id="fig|29423.5.peg.1368"/>
<comment type="similarity">
    <text evidence="1">Belongs to the histone deacetylase family.</text>
</comment>
<dbReference type="InterPro" id="IPR037138">
    <property type="entry name" value="His_deacetylse_dom_sf"/>
</dbReference>
<organism evidence="3 4">
    <name type="scientific">Legionella oakridgensis</name>
    <dbReference type="NCBI Taxonomy" id="29423"/>
    <lineage>
        <taxon>Bacteria</taxon>
        <taxon>Pseudomonadati</taxon>
        <taxon>Pseudomonadota</taxon>
        <taxon>Gammaproteobacteria</taxon>
        <taxon>Legionellales</taxon>
        <taxon>Legionellaceae</taxon>
        <taxon>Legionella</taxon>
    </lineage>
</organism>
<evidence type="ECO:0000313" key="3">
    <source>
        <dbReference type="EMBL" id="KTD38362.1"/>
    </source>
</evidence>
<dbReference type="GO" id="GO:0004407">
    <property type="term" value="F:histone deacetylase activity"/>
    <property type="evidence" value="ECO:0007669"/>
    <property type="project" value="TreeGrafter"/>
</dbReference>
<dbReference type="Gene3D" id="3.40.800.20">
    <property type="entry name" value="Histone deacetylase domain"/>
    <property type="match status" value="1"/>
</dbReference>
<dbReference type="PRINTS" id="PR01270">
    <property type="entry name" value="HDASUPER"/>
</dbReference>
<dbReference type="AlphaFoldDB" id="A0A0W0X1E1"/>
<dbReference type="InterPro" id="IPR000286">
    <property type="entry name" value="HDACs"/>
</dbReference>
<proteinExistence type="inferred from homology"/>
<dbReference type="InterPro" id="IPR023696">
    <property type="entry name" value="Ureohydrolase_dom_sf"/>
</dbReference>
<feature type="domain" description="Histone deacetylase" evidence="2">
    <location>
        <begin position="19"/>
        <end position="301"/>
    </location>
</feature>
<dbReference type="Pfam" id="PF00850">
    <property type="entry name" value="Hist_deacetyl"/>
    <property type="match status" value="1"/>
</dbReference>
<dbReference type="Proteomes" id="UP000054858">
    <property type="component" value="Unassembled WGS sequence"/>
</dbReference>
<dbReference type="InterPro" id="IPR023801">
    <property type="entry name" value="His_deacetylse_dom"/>
</dbReference>
<dbReference type="CDD" id="cd11599">
    <property type="entry name" value="HDAC_classII_2"/>
    <property type="match status" value="1"/>
</dbReference>
<evidence type="ECO:0000256" key="1">
    <source>
        <dbReference type="ARBA" id="ARBA00005947"/>
    </source>
</evidence>
<comment type="caution">
    <text evidence="3">The sequence shown here is derived from an EMBL/GenBank/DDBJ whole genome shotgun (WGS) entry which is preliminary data.</text>
</comment>
<dbReference type="SUPFAM" id="SSF52768">
    <property type="entry name" value="Arginase/deacetylase"/>
    <property type="match status" value="1"/>
</dbReference>
<dbReference type="EC" id="3.5.1.-" evidence="3"/>
<dbReference type="EMBL" id="LNYP01000028">
    <property type="protein sequence ID" value="KTD38362.1"/>
    <property type="molecule type" value="Genomic_DNA"/>
</dbReference>
<dbReference type="PANTHER" id="PTHR10625:SF10">
    <property type="entry name" value="HISTONE DEACETYLASE HDAC1"/>
    <property type="match status" value="1"/>
</dbReference>
<name>A0A0W0X1E1_9GAMM</name>
<protein>
    <submittedName>
        <fullName evidence="3">Histone deacetylase-like amidohydrolase</fullName>
        <ecNumber evidence="3">3.5.1.-</ecNumber>
    </submittedName>
</protein>
<keyword evidence="3" id="KW-0378">Hydrolase</keyword>